<sequence length="131" mass="14073">MLCWTSALPRLGLWLLLCRAAALSDDRQLRASAAAEPDRAAAGPAALQDAPAGEGGASTLALLQEVLADQGAALDPEQQARWRRYPHSIVAASLSHQGAVRHGHVLRMLHWGGRQTTRRSGQNRIGITRNL</sequence>
<protein>
    <submittedName>
        <fullName evidence="3">Uncharacterized protein</fullName>
    </submittedName>
</protein>
<evidence type="ECO:0000313" key="4">
    <source>
        <dbReference type="Proteomes" id="UP001189429"/>
    </source>
</evidence>
<accession>A0ABN9R338</accession>
<feature type="chain" id="PRO_5045863215" evidence="2">
    <location>
        <begin position="23"/>
        <end position="131"/>
    </location>
</feature>
<gene>
    <name evidence="3" type="ORF">PCOR1329_LOCUS15949</name>
</gene>
<feature type="compositionally biased region" description="Low complexity" evidence="1">
    <location>
        <begin position="34"/>
        <end position="52"/>
    </location>
</feature>
<keyword evidence="4" id="KW-1185">Reference proteome</keyword>
<comment type="caution">
    <text evidence="3">The sequence shown here is derived from an EMBL/GenBank/DDBJ whole genome shotgun (WGS) entry which is preliminary data.</text>
</comment>
<dbReference type="EMBL" id="CAUYUJ010004869">
    <property type="protein sequence ID" value="CAK0811307.1"/>
    <property type="molecule type" value="Genomic_DNA"/>
</dbReference>
<keyword evidence="2" id="KW-0732">Signal</keyword>
<feature type="signal peptide" evidence="2">
    <location>
        <begin position="1"/>
        <end position="22"/>
    </location>
</feature>
<reference evidence="3" key="1">
    <citation type="submission" date="2023-10" db="EMBL/GenBank/DDBJ databases">
        <authorList>
            <person name="Chen Y."/>
            <person name="Shah S."/>
            <person name="Dougan E. K."/>
            <person name="Thang M."/>
            <person name="Chan C."/>
        </authorList>
    </citation>
    <scope>NUCLEOTIDE SEQUENCE [LARGE SCALE GENOMIC DNA]</scope>
</reference>
<organism evidence="3 4">
    <name type="scientific">Prorocentrum cordatum</name>
    <dbReference type="NCBI Taxonomy" id="2364126"/>
    <lineage>
        <taxon>Eukaryota</taxon>
        <taxon>Sar</taxon>
        <taxon>Alveolata</taxon>
        <taxon>Dinophyceae</taxon>
        <taxon>Prorocentrales</taxon>
        <taxon>Prorocentraceae</taxon>
        <taxon>Prorocentrum</taxon>
    </lineage>
</organism>
<proteinExistence type="predicted"/>
<dbReference type="Proteomes" id="UP001189429">
    <property type="component" value="Unassembled WGS sequence"/>
</dbReference>
<evidence type="ECO:0000256" key="2">
    <source>
        <dbReference type="SAM" id="SignalP"/>
    </source>
</evidence>
<evidence type="ECO:0000256" key="1">
    <source>
        <dbReference type="SAM" id="MobiDB-lite"/>
    </source>
</evidence>
<evidence type="ECO:0000313" key="3">
    <source>
        <dbReference type="EMBL" id="CAK0811307.1"/>
    </source>
</evidence>
<feature type="region of interest" description="Disordered" evidence="1">
    <location>
        <begin position="34"/>
        <end position="53"/>
    </location>
</feature>
<name>A0ABN9R338_9DINO</name>